<dbReference type="SUPFAM" id="SSF55797">
    <property type="entry name" value="PR-1-like"/>
    <property type="match status" value="1"/>
</dbReference>
<dbReference type="InterPro" id="IPR014258">
    <property type="entry name" value="CAP_domain_YkwD-like"/>
</dbReference>
<feature type="signal peptide" evidence="2">
    <location>
        <begin position="1"/>
        <end position="24"/>
    </location>
</feature>
<dbReference type="PANTHER" id="PTHR31157">
    <property type="entry name" value="SCP DOMAIN-CONTAINING PROTEIN"/>
    <property type="match status" value="1"/>
</dbReference>
<reference evidence="5" key="1">
    <citation type="journal article" date="2019" name="Int. J. Syst. Evol. Microbiol.">
        <title>The Global Catalogue of Microorganisms (GCM) 10K type strain sequencing project: providing services to taxonomists for standard genome sequencing and annotation.</title>
        <authorList>
            <consortium name="The Broad Institute Genomics Platform"/>
            <consortium name="The Broad Institute Genome Sequencing Center for Infectious Disease"/>
            <person name="Wu L."/>
            <person name="Ma J."/>
        </authorList>
    </citation>
    <scope>NUCLEOTIDE SEQUENCE [LARGE SCALE GENOMIC DNA]</scope>
    <source>
        <strain evidence="5">TISTR 1571</strain>
    </source>
</reference>
<protein>
    <submittedName>
        <fullName evidence="4">CAP domain-containing protein</fullName>
    </submittedName>
</protein>
<dbReference type="EMBL" id="JBHUMZ010000022">
    <property type="protein sequence ID" value="MFD2639190.1"/>
    <property type="molecule type" value="Genomic_DNA"/>
</dbReference>
<feature type="chain" id="PRO_5045655268" evidence="2">
    <location>
        <begin position="25"/>
        <end position="277"/>
    </location>
</feature>
<name>A0ABW5QC24_9BACI</name>
<accession>A0ABW5QC24</accession>
<comment type="caution">
    <text evidence="4">The sequence shown here is derived from an EMBL/GenBank/DDBJ whole genome shotgun (WGS) entry which is preliminary data.</text>
</comment>
<keyword evidence="5" id="KW-1185">Reference proteome</keyword>
<feature type="compositionally biased region" description="Basic and acidic residues" evidence="1">
    <location>
        <begin position="72"/>
        <end position="88"/>
    </location>
</feature>
<evidence type="ECO:0000256" key="2">
    <source>
        <dbReference type="SAM" id="SignalP"/>
    </source>
</evidence>
<feature type="compositionally biased region" description="Low complexity" evidence="1">
    <location>
        <begin position="128"/>
        <end position="138"/>
    </location>
</feature>
<dbReference type="Gene3D" id="3.40.33.10">
    <property type="entry name" value="CAP"/>
    <property type="match status" value="1"/>
</dbReference>
<evidence type="ECO:0000256" key="1">
    <source>
        <dbReference type="SAM" id="MobiDB-lite"/>
    </source>
</evidence>
<gene>
    <name evidence="4" type="ORF">ACFSW4_09965</name>
</gene>
<evidence type="ECO:0000259" key="3">
    <source>
        <dbReference type="Pfam" id="PF00188"/>
    </source>
</evidence>
<dbReference type="Proteomes" id="UP001597452">
    <property type="component" value="Unassembled WGS sequence"/>
</dbReference>
<dbReference type="InterPro" id="IPR014044">
    <property type="entry name" value="CAP_dom"/>
</dbReference>
<dbReference type="InterPro" id="IPR035940">
    <property type="entry name" value="CAP_sf"/>
</dbReference>
<dbReference type="PANTHER" id="PTHR31157:SF1">
    <property type="entry name" value="SCP DOMAIN-CONTAINING PROTEIN"/>
    <property type="match status" value="1"/>
</dbReference>
<feature type="region of interest" description="Disordered" evidence="1">
    <location>
        <begin position="70"/>
        <end position="150"/>
    </location>
</feature>
<feature type="domain" description="SCP" evidence="3">
    <location>
        <begin position="159"/>
        <end position="274"/>
    </location>
</feature>
<dbReference type="RefSeq" id="WP_377329117.1">
    <property type="nucleotide sequence ID" value="NZ_JBHUMZ010000022.1"/>
</dbReference>
<feature type="compositionally biased region" description="Basic and acidic residues" evidence="1">
    <location>
        <begin position="118"/>
        <end position="127"/>
    </location>
</feature>
<feature type="compositionally biased region" description="Basic and acidic residues" evidence="1">
    <location>
        <begin position="97"/>
        <end position="110"/>
    </location>
</feature>
<dbReference type="CDD" id="cd05379">
    <property type="entry name" value="CAP_bacterial"/>
    <property type="match status" value="1"/>
</dbReference>
<evidence type="ECO:0000313" key="5">
    <source>
        <dbReference type="Proteomes" id="UP001597452"/>
    </source>
</evidence>
<dbReference type="Pfam" id="PF00188">
    <property type="entry name" value="CAP"/>
    <property type="match status" value="1"/>
</dbReference>
<organism evidence="4 5">
    <name type="scientific">Piscibacillus salipiscarius</name>
    <dbReference type="NCBI Taxonomy" id="299480"/>
    <lineage>
        <taxon>Bacteria</taxon>
        <taxon>Bacillati</taxon>
        <taxon>Bacillota</taxon>
        <taxon>Bacilli</taxon>
        <taxon>Bacillales</taxon>
        <taxon>Bacillaceae</taxon>
        <taxon>Piscibacillus</taxon>
    </lineage>
</organism>
<sequence length="277" mass="31664">MLRPITAVLIAVIMSIILATGQVAASSQVDSQSSNEAHTFTVNFSEWFQQDTKFNWNKFIDYYWNQAQKQQPVEDKEKQAEPKEEAPKQEQPAEQEQPAKQEPAPEKQPKQEQPAEAPQKEQQEQKAEAPQQDQQQEPAQEKQDQQQTSDLQAFEQKVVELVNQERQERGLQPLKASSELSDVAREKSRDMAKNNYFSHTSPTYGSPFDMMKQFGIDYRTAGENIAMGQTTPEQVMNGWMNSDGHRKNILSSNFTHIGVGYVESNGQTYWTQMFIGK</sequence>
<keyword evidence="2" id="KW-0732">Signal</keyword>
<dbReference type="NCBIfam" id="TIGR02909">
    <property type="entry name" value="spore_YkwD"/>
    <property type="match status" value="1"/>
</dbReference>
<proteinExistence type="predicted"/>
<evidence type="ECO:0000313" key="4">
    <source>
        <dbReference type="EMBL" id="MFD2639190.1"/>
    </source>
</evidence>